<evidence type="ECO:0000313" key="2">
    <source>
        <dbReference type="Proteomes" id="UP000241462"/>
    </source>
</evidence>
<name>A0A2T3A112_9PEZI</name>
<gene>
    <name evidence="1" type="ORF">BD289DRAFT_439890</name>
</gene>
<dbReference type="Proteomes" id="UP000241462">
    <property type="component" value="Unassembled WGS sequence"/>
</dbReference>
<sequence length="105" mass="11787">MVAVVVAAVVVIIIAGCRVFDRGQESQSSKDEATSRMNWQGRQTNAGVSPWLAQMRRHGRVHCLFLDKVPRLNAETGKGPSGLVDNLFSFFFRLNRLTRLPFVKQ</sequence>
<dbReference type="AlphaFoldDB" id="A0A2T3A112"/>
<reference evidence="1 2" key="1">
    <citation type="journal article" date="2018" name="Mycol. Prog.">
        <title>Coniella lustricola, a new species from submerged detritus.</title>
        <authorList>
            <person name="Raudabaugh D.B."/>
            <person name="Iturriaga T."/>
            <person name="Carver A."/>
            <person name="Mondo S."/>
            <person name="Pangilinan J."/>
            <person name="Lipzen A."/>
            <person name="He G."/>
            <person name="Amirebrahimi M."/>
            <person name="Grigoriev I.V."/>
            <person name="Miller A.N."/>
        </authorList>
    </citation>
    <scope>NUCLEOTIDE SEQUENCE [LARGE SCALE GENOMIC DNA]</scope>
    <source>
        <strain evidence="1 2">B22-T-1</strain>
    </source>
</reference>
<organism evidence="1 2">
    <name type="scientific">Coniella lustricola</name>
    <dbReference type="NCBI Taxonomy" id="2025994"/>
    <lineage>
        <taxon>Eukaryota</taxon>
        <taxon>Fungi</taxon>
        <taxon>Dikarya</taxon>
        <taxon>Ascomycota</taxon>
        <taxon>Pezizomycotina</taxon>
        <taxon>Sordariomycetes</taxon>
        <taxon>Sordariomycetidae</taxon>
        <taxon>Diaporthales</taxon>
        <taxon>Schizoparmaceae</taxon>
        <taxon>Coniella</taxon>
    </lineage>
</organism>
<dbReference type="InParanoid" id="A0A2T3A112"/>
<keyword evidence="2" id="KW-1185">Reference proteome</keyword>
<evidence type="ECO:0000313" key="1">
    <source>
        <dbReference type="EMBL" id="PSR80890.1"/>
    </source>
</evidence>
<proteinExistence type="predicted"/>
<protein>
    <submittedName>
        <fullName evidence="1">Uncharacterized protein</fullName>
    </submittedName>
</protein>
<dbReference type="EMBL" id="KZ678516">
    <property type="protein sequence ID" value="PSR80890.1"/>
    <property type="molecule type" value="Genomic_DNA"/>
</dbReference>
<accession>A0A2T3A112</accession>